<proteinExistence type="predicted"/>
<protein>
    <submittedName>
        <fullName evidence="3">Uncharacterized protein</fullName>
    </submittedName>
</protein>
<dbReference type="VEuPathDB" id="VectorBase:BGLB033230"/>
<reference evidence="3" key="1">
    <citation type="submission" date="2020-05" db="UniProtKB">
        <authorList>
            <consortium name="EnsemblMetazoa"/>
        </authorList>
    </citation>
    <scope>IDENTIFICATION</scope>
    <source>
        <strain evidence="3">BB02</strain>
    </source>
</reference>
<evidence type="ECO:0000313" key="3">
    <source>
        <dbReference type="EnsemblMetazoa" id="BGLB033230-PA"/>
    </source>
</evidence>
<keyword evidence="2" id="KW-0812">Transmembrane</keyword>
<evidence type="ECO:0000256" key="2">
    <source>
        <dbReference type="SAM" id="Phobius"/>
    </source>
</evidence>
<dbReference type="AlphaFoldDB" id="A0A2C9LP60"/>
<dbReference type="VEuPathDB" id="VectorBase:BGLAX_029495"/>
<gene>
    <name evidence="3" type="primary">106078163</name>
</gene>
<accession>A0A2C9LP60</accession>
<sequence length="119" mass="12549">MPVMAPNAQVFQEIVNAINSGKFYINVGETGNAIVYAIPNTVARISSPPSRRTFTSSTSSTSSSGYSSGAMAGVGVGTLVVGLFLGILTIFLVKKLYLSNKNSDMSMKTLSSDQEPSKF</sequence>
<keyword evidence="2" id="KW-0472">Membrane</keyword>
<evidence type="ECO:0000256" key="1">
    <source>
        <dbReference type="SAM" id="MobiDB-lite"/>
    </source>
</evidence>
<evidence type="ECO:0000313" key="4">
    <source>
        <dbReference type="Proteomes" id="UP000076420"/>
    </source>
</evidence>
<keyword evidence="2" id="KW-1133">Transmembrane helix</keyword>
<feature type="region of interest" description="Disordered" evidence="1">
    <location>
        <begin position="47"/>
        <end position="67"/>
    </location>
</feature>
<name>A0A2C9LP60_BIOGL</name>
<feature type="transmembrane region" description="Helical" evidence="2">
    <location>
        <begin position="70"/>
        <end position="93"/>
    </location>
</feature>
<dbReference type="Proteomes" id="UP000076420">
    <property type="component" value="Unassembled WGS sequence"/>
</dbReference>
<dbReference type="KEGG" id="bgt:106078163"/>
<organism evidence="3 4">
    <name type="scientific">Biomphalaria glabrata</name>
    <name type="common">Bloodfluke planorb</name>
    <name type="synonym">Freshwater snail</name>
    <dbReference type="NCBI Taxonomy" id="6526"/>
    <lineage>
        <taxon>Eukaryota</taxon>
        <taxon>Metazoa</taxon>
        <taxon>Spiralia</taxon>
        <taxon>Lophotrochozoa</taxon>
        <taxon>Mollusca</taxon>
        <taxon>Gastropoda</taxon>
        <taxon>Heterobranchia</taxon>
        <taxon>Euthyneura</taxon>
        <taxon>Panpulmonata</taxon>
        <taxon>Hygrophila</taxon>
        <taxon>Lymnaeoidea</taxon>
        <taxon>Planorbidae</taxon>
        <taxon>Biomphalaria</taxon>
    </lineage>
</organism>
<dbReference type="EnsemblMetazoa" id="BGLB033230-RA">
    <property type="protein sequence ID" value="BGLB033230-PA"/>
    <property type="gene ID" value="BGLB033230"/>
</dbReference>